<dbReference type="AlphaFoldDB" id="A0A182IRX8"/>
<evidence type="ECO:0000313" key="1">
    <source>
        <dbReference type="EnsemblMetazoa" id="AATE004334-PA.1"/>
    </source>
</evidence>
<sequence length="381" mass="42672">LCISARDRERKRKGKRTRKRVGRRIYSNRQSGQIYSLVFARKKVSSHASSSERLENAMAGDWRWWTLFTKLIIISSRRTKVVLLPWLLLLTSPNGIWQQPMGVAVTATVADATSLDDGATNCRVNSTVTSGTFDEYYALADAGNRPSERHLVNVSVEVALRSRQEELAVLLSSEDRSHQHPDFARTYEMRLTNVYTVLYRETLKLQAYHSPQDKLFPGERFRLRFLIGREGNLTVLANDDPARTLLAVVDTQPPLEPRYVSFSSRMNAYPIRFSLGCGLPDLAGTTPKPTASSTSIGPLPDALTACPVCPACAKQRCQVVVRACADSNRDAPDAPGRDEQEEQRYYFYFNLYLQKNKTRSVSSGRKAVTPEDSPSAYAGSP</sequence>
<reference evidence="1" key="1">
    <citation type="submission" date="2022-08" db="UniProtKB">
        <authorList>
            <consortium name="EnsemblMetazoa"/>
        </authorList>
    </citation>
    <scope>IDENTIFICATION</scope>
    <source>
        <strain evidence="1">EBRO</strain>
    </source>
</reference>
<accession>A0A182IRX8</accession>
<name>A0A182IRX8_ANOAO</name>
<dbReference type="EnsemblMetazoa" id="AATE004334-RA">
    <property type="protein sequence ID" value="AATE004334-PA.1"/>
    <property type="gene ID" value="AATE004334"/>
</dbReference>
<proteinExistence type="predicted"/>
<protein>
    <submittedName>
        <fullName evidence="1">Uncharacterized protein</fullName>
    </submittedName>
</protein>
<dbReference type="VEuPathDB" id="VectorBase:AATE004334"/>
<organism evidence="1">
    <name type="scientific">Anopheles atroparvus</name>
    <name type="common">European mosquito</name>
    <dbReference type="NCBI Taxonomy" id="41427"/>
    <lineage>
        <taxon>Eukaryota</taxon>
        <taxon>Metazoa</taxon>
        <taxon>Ecdysozoa</taxon>
        <taxon>Arthropoda</taxon>
        <taxon>Hexapoda</taxon>
        <taxon>Insecta</taxon>
        <taxon>Pterygota</taxon>
        <taxon>Neoptera</taxon>
        <taxon>Endopterygota</taxon>
        <taxon>Diptera</taxon>
        <taxon>Nematocera</taxon>
        <taxon>Culicoidea</taxon>
        <taxon>Culicidae</taxon>
        <taxon>Anophelinae</taxon>
        <taxon>Anopheles</taxon>
    </lineage>
</organism>